<keyword evidence="2" id="KW-1133">Transmembrane helix</keyword>
<evidence type="ECO:0000313" key="3">
    <source>
        <dbReference type="EMBL" id="URE18106.1"/>
    </source>
</evidence>
<feature type="transmembrane region" description="Helical" evidence="2">
    <location>
        <begin position="40"/>
        <end position="63"/>
    </location>
</feature>
<evidence type="ECO:0000313" key="4">
    <source>
        <dbReference type="Proteomes" id="UP001055439"/>
    </source>
</evidence>
<accession>A0A9E7GMM5</accession>
<feature type="region of interest" description="Disordered" evidence="1">
    <location>
        <begin position="72"/>
        <end position="99"/>
    </location>
</feature>
<keyword evidence="2" id="KW-0812">Transmembrane</keyword>
<evidence type="ECO:0000256" key="2">
    <source>
        <dbReference type="SAM" id="Phobius"/>
    </source>
</evidence>
<reference evidence="3" key="1">
    <citation type="submission" date="2022-05" db="EMBL/GenBank/DDBJ databases">
        <title>The Musa troglodytarum L. genome provides insights into the mechanism of non-climacteric behaviour and enrichment of carotenoids.</title>
        <authorList>
            <person name="Wang J."/>
        </authorList>
    </citation>
    <scope>NUCLEOTIDE SEQUENCE</scope>
    <source>
        <tissue evidence="3">Leaf</tissue>
    </source>
</reference>
<organism evidence="3 4">
    <name type="scientific">Musa troglodytarum</name>
    <name type="common">fe'i banana</name>
    <dbReference type="NCBI Taxonomy" id="320322"/>
    <lineage>
        <taxon>Eukaryota</taxon>
        <taxon>Viridiplantae</taxon>
        <taxon>Streptophyta</taxon>
        <taxon>Embryophyta</taxon>
        <taxon>Tracheophyta</taxon>
        <taxon>Spermatophyta</taxon>
        <taxon>Magnoliopsida</taxon>
        <taxon>Liliopsida</taxon>
        <taxon>Zingiberales</taxon>
        <taxon>Musaceae</taxon>
        <taxon>Musa</taxon>
    </lineage>
</organism>
<feature type="region of interest" description="Disordered" evidence="1">
    <location>
        <begin position="1"/>
        <end position="45"/>
    </location>
</feature>
<gene>
    <name evidence="3" type="ORF">MUK42_11660</name>
</gene>
<proteinExistence type="predicted"/>
<keyword evidence="2" id="KW-0472">Membrane</keyword>
<dbReference type="EMBL" id="CP097509">
    <property type="protein sequence ID" value="URE18106.1"/>
    <property type="molecule type" value="Genomic_DNA"/>
</dbReference>
<keyword evidence="4" id="KW-1185">Reference proteome</keyword>
<dbReference type="AlphaFoldDB" id="A0A9E7GMM5"/>
<sequence length="99" mass="10785">MSTQERVGPSAKSGGMRSPTEQSSSPRRRRPSMSKRHRDLASGCMATATTATVTLITMLMVSLRASPTLNPMRSMEAIRTRNPMRDTAQTTATGRSNTE</sequence>
<feature type="compositionally biased region" description="Basic residues" evidence="1">
    <location>
        <begin position="26"/>
        <end position="38"/>
    </location>
</feature>
<evidence type="ECO:0000256" key="1">
    <source>
        <dbReference type="SAM" id="MobiDB-lite"/>
    </source>
</evidence>
<name>A0A9E7GMM5_9LILI</name>
<feature type="compositionally biased region" description="Polar residues" evidence="1">
    <location>
        <begin position="87"/>
        <end position="99"/>
    </location>
</feature>
<dbReference type="Proteomes" id="UP001055439">
    <property type="component" value="Chromosome 7"/>
</dbReference>
<protein>
    <submittedName>
        <fullName evidence="3">Uncharacterized protein</fullName>
    </submittedName>
</protein>